<keyword evidence="6" id="KW-1185">Reference proteome</keyword>
<dbReference type="PRINTS" id="PR00196">
    <property type="entry name" value="ANNEXIN"/>
</dbReference>
<comment type="caution">
    <text evidence="5">The sequence shown here is derived from an EMBL/GenBank/DDBJ whole genome shotgun (WGS) entry which is preliminary data.</text>
</comment>
<comment type="domain">
    <text evidence="4">A pair of annexin repeats may form one binding site for calcium and phospholipid.</text>
</comment>
<dbReference type="Gene3D" id="1.10.220.10">
    <property type="entry name" value="Annexin"/>
    <property type="match status" value="4"/>
</dbReference>
<dbReference type="PANTHER" id="PTHR10502">
    <property type="entry name" value="ANNEXIN"/>
    <property type="match status" value="1"/>
</dbReference>
<evidence type="ECO:0000256" key="2">
    <source>
        <dbReference type="ARBA" id="ARBA00022737"/>
    </source>
</evidence>
<dbReference type="InterPro" id="IPR018502">
    <property type="entry name" value="Annexin_repeat"/>
</dbReference>
<evidence type="ECO:0000256" key="1">
    <source>
        <dbReference type="ARBA" id="ARBA00007831"/>
    </source>
</evidence>
<dbReference type="PROSITE" id="PS51897">
    <property type="entry name" value="ANNEXIN_2"/>
    <property type="match status" value="4"/>
</dbReference>
<comment type="similarity">
    <text evidence="1 4">Belongs to the annexin family.</text>
</comment>
<keyword evidence="4" id="KW-0106">Calcium</keyword>
<sequence length="457" mass="51183">MESSGASARVQGTIFPAPNFNPVMDAQMLGGALQGFDCNKDMLIDILTQRSNAQRQMIAGAYQSMFGRWVSLCSPGCPGTRSVDQAGLELRNPPASASQVLGLKACATTPGSTSLSCHMDLVIKFLERRQGISTGELIRSLLCYCRGEKMKAWPRRVEREAARVGQRWPVLLARSRTDLIADLKEQLSSHFKEVMVGLMYPPPSYDAHELWHAMKGAGTDENCLIEILASRTNGEIFQMREAYYLQYSNNLQEDIYSETSGHFRDTLMNLVQGNREDGYSDPAMAAQDAMVLWEACQQKTGEHKTMMQMILCNKSYPQLWLVEFQSISGQDLVDAINDCYDGYFQELLIAIVVASATIILSIEIIMQCDDSGKYFVVSRTNPAILLINYTGQSMDFGFHNKTVIRILIARSEIDLMTIRKRYKERFGKSLFHDIKNFASGHYEKALLAICAGDVQDC</sequence>
<dbReference type="SMART" id="SM00335">
    <property type="entry name" value="ANX"/>
    <property type="match status" value="3"/>
</dbReference>
<evidence type="ECO:0000313" key="5">
    <source>
        <dbReference type="EMBL" id="GAB1293186.1"/>
    </source>
</evidence>
<protein>
    <recommendedName>
        <fullName evidence="4">Annexin</fullName>
    </recommendedName>
</protein>
<name>A0ABQ0F295_APOSI</name>
<dbReference type="InterPro" id="IPR018252">
    <property type="entry name" value="Annexin_repeat_CS"/>
</dbReference>
<keyword evidence="2 4" id="KW-0677">Repeat</keyword>
<dbReference type="PROSITE" id="PS00223">
    <property type="entry name" value="ANNEXIN_1"/>
    <property type="match status" value="1"/>
</dbReference>
<dbReference type="EMBL" id="BAAFST010000008">
    <property type="protein sequence ID" value="GAB1293186.1"/>
    <property type="molecule type" value="Genomic_DNA"/>
</dbReference>
<keyword evidence="4" id="KW-0111">Calcium/phospholipid-binding</keyword>
<accession>A0ABQ0F295</accession>
<organism evidence="5 6">
    <name type="scientific">Apodemus speciosus</name>
    <name type="common">Large Japanese field mouse</name>
    <dbReference type="NCBI Taxonomy" id="105296"/>
    <lineage>
        <taxon>Eukaryota</taxon>
        <taxon>Metazoa</taxon>
        <taxon>Chordata</taxon>
        <taxon>Craniata</taxon>
        <taxon>Vertebrata</taxon>
        <taxon>Euteleostomi</taxon>
        <taxon>Mammalia</taxon>
        <taxon>Eutheria</taxon>
        <taxon>Euarchontoglires</taxon>
        <taxon>Glires</taxon>
        <taxon>Rodentia</taxon>
        <taxon>Myomorpha</taxon>
        <taxon>Muroidea</taxon>
        <taxon>Muridae</taxon>
        <taxon>Murinae</taxon>
        <taxon>Apodemus</taxon>
    </lineage>
</organism>
<proteinExistence type="inferred from homology"/>
<dbReference type="SUPFAM" id="SSF47874">
    <property type="entry name" value="Annexin"/>
    <property type="match status" value="1"/>
</dbReference>
<gene>
    <name evidence="5" type="ORF">APTSU1_000841700</name>
</gene>
<dbReference type="InterPro" id="IPR037104">
    <property type="entry name" value="Annexin_sf"/>
</dbReference>
<keyword evidence="3 4" id="KW-0041">Annexin</keyword>
<dbReference type="Pfam" id="PF00191">
    <property type="entry name" value="Annexin"/>
    <property type="match status" value="4"/>
</dbReference>
<evidence type="ECO:0000256" key="3">
    <source>
        <dbReference type="ARBA" id="ARBA00023216"/>
    </source>
</evidence>
<evidence type="ECO:0000313" key="6">
    <source>
        <dbReference type="Proteomes" id="UP001623349"/>
    </source>
</evidence>
<dbReference type="PANTHER" id="PTHR10502:SF100">
    <property type="entry name" value="ANNEXIN A10"/>
    <property type="match status" value="1"/>
</dbReference>
<reference evidence="5 6" key="1">
    <citation type="submission" date="2024-08" db="EMBL/GenBank/DDBJ databases">
        <title>The draft genome of Apodemus speciosus.</title>
        <authorList>
            <person name="Nabeshima K."/>
            <person name="Suzuki S."/>
            <person name="Onuma M."/>
        </authorList>
    </citation>
    <scope>NUCLEOTIDE SEQUENCE [LARGE SCALE GENOMIC DNA]</scope>
    <source>
        <strain evidence="5">IB14-021</strain>
    </source>
</reference>
<dbReference type="Proteomes" id="UP001623349">
    <property type="component" value="Unassembled WGS sequence"/>
</dbReference>
<dbReference type="InterPro" id="IPR001464">
    <property type="entry name" value="Annexin"/>
</dbReference>
<evidence type="ECO:0000256" key="4">
    <source>
        <dbReference type="RuleBase" id="RU003540"/>
    </source>
</evidence>